<reference evidence="1 2" key="1">
    <citation type="journal article" date="2022" name="bioRxiv">
        <title>Genomics of Preaxostyla Flagellates Illuminates Evolutionary Transitions and the Path Towards Mitochondrial Loss.</title>
        <authorList>
            <person name="Novak L.V.F."/>
            <person name="Treitli S.C."/>
            <person name="Pyrih J."/>
            <person name="Halakuc P."/>
            <person name="Pipaliya S.V."/>
            <person name="Vacek V."/>
            <person name="Brzon O."/>
            <person name="Soukal P."/>
            <person name="Eme L."/>
            <person name="Dacks J.B."/>
            <person name="Karnkowska A."/>
            <person name="Elias M."/>
            <person name="Hampl V."/>
        </authorList>
    </citation>
    <scope>NUCLEOTIDE SEQUENCE [LARGE SCALE GENOMIC DNA]</scope>
    <source>
        <strain evidence="1">NAU3</strain>
        <tissue evidence="1">Gut</tissue>
    </source>
</reference>
<proteinExistence type="predicted"/>
<dbReference type="SUPFAM" id="SSF51126">
    <property type="entry name" value="Pectin lyase-like"/>
    <property type="match status" value="2"/>
</dbReference>
<protein>
    <submittedName>
        <fullName evidence="1">Uncharacterized protein</fullName>
    </submittedName>
</protein>
<comment type="caution">
    <text evidence="1">The sequence shown here is derived from an EMBL/GenBank/DDBJ whole genome shotgun (WGS) entry which is preliminary data.</text>
</comment>
<sequence>MIYLNPLQGNVKFSSCTFNVEIGLNHNTLIDCRAKRDLNVDCLIDSCTFTFWRESTVSTGSNQLYFTSFLHIFLVSSTFSPPPPDPDSEPDTPRISPARSFQVTNSISFIFVSNCVFRKQTAIGFGGSLYVTHSRLFLSDTLFEGCSADPKGGALYLSHVANLPFTRTVFRKNRAKSGGAINFSGGGTALLVDCHFEENVATETYASDPDTLAHFRGNDIVHLSTSLTMYSTDSVFGCTSTSMSPKLGYFYDNARNGNSTSKDALFPSPSAVIPPTNVFFVEDGESGDCSDGSPCGSLSTALSKTGSGTNLINVGTGSFEVPETSISSNVEMFGAGFLTNTSLSTTIVSSGLTVSGSGNLTLVSLSLKPKDSTSQLIKMESSKETRLSTVRIECIKSHEVSLFSFSSGSSKLLACWFNSIEMKSDAVISISGTASVSYQHCWLMLITRSGGEGGSCIDSSSSQVLRFETCDFAHCSSSGRAGCLDLVATGTTSSAIFTSVIFTSNTANNTFSNCGNDISHSGFTSTSFDTTSSCRSTSARPHILLDLSTSHDVICPYLHFSSRGIEHPLAIRFESGIPLSWFRGLRNEIDSWMESTTQVQIRSDSKIVFDPLVIVRKNVFVYSTSLSIITYTQTLARVGDGGIARFRTTPLTIDGSFEEPLFVVEEGATSLNIENFGITISTNQQQPFIQCRGGTLNVMIITVQLTTLIKLGESSFIDCQSCTVSLSETIFSNLETRGDGAVLHAVNTTVTCSDSAFEHCTARNGGALFVELDGSKYVRVTHAKSSKFSTTFQNCSAVGGGDRLSPQGKGGALFVTGRSTSSMPIRFFSTDTNDARFEQNTALLGQDLFVGSTLFSSVETSKLSEFGGGSLSADDHVVIEGRPEADKSVIGLLIPTPSISVNGSVKEVMSGVSGNDSVDCKWTSSFCATLAYGIQFLKTTYPNGDLFPQSIKFVWNMSYFEKDVVVSEQDVAVSGTAGKKVEAGQTLRTIVEVNKTITSPFLFTIKKLALFSISDLDILTSVEVGLFVLEESGGRLGLSKVGIVCSLGGPHSQPLIKSEGRPVVIESSTFNTSSSSLASFSHPIIQLISTSTPSSASITLSSVSFSSLQTTSSALVEIDTDGVISVLSTSFSSCSCSSDRKGEHVFVRTSNPELSITRTLWKGSFSLSTPPNAFYVEDRGRTSSDEWFSLPLLLFLIAPAGTVFVDSSVHSSTHTNCGSSSLACSSLDSAFVSATTHTLSEVSLKIASSVSTRHAITSNLAIHPAASSPIVVNLKAATQFVVDFSSSTLSLTSIHFSIDSTCSASPLFIVSSGELLLSFCRIGGDSVTALPSTLTTLIGVGAEGKLTITASIVTQLRFTHPSEGSTVRLSLDSTFTTSTSAIFDRITSNGAGSLIFAEATDLAALSMSPPFALLKQTMPLRPDTVFSLDERMKIVGKTGDRGAESLLFFWYPHTEAEATLSVNENGEDHLNCGLPQLPCQTLETGFLRLKKAGTELIVSSAGVIKSHLSTFHPTQTVKSKNEKETMSIEQTGSLAVLEGHSLVLSNLGFVLAAGQRTVSALKAPRQTSAHQHSEYPMKCSTGWPIMRFKETK</sequence>
<keyword evidence="2" id="KW-1185">Reference proteome</keyword>
<dbReference type="Proteomes" id="UP001281761">
    <property type="component" value="Unassembled WGS sequence"/>
</dbReference>
<accession>A0ABQ9WY84</accession>
<evidence type="ECO:0000313" key="2">
    <source>
        <dbReference type="Proteomes" id="UP001281761"/>
    </source>
</evidence>
<dbReference type="InterPro" id="IPR011050">
    <property type="entry name" value="Pectin_lyase_fold/virulence"/>
</dbReference>
<name>A0ABQ9WY84_9EUKA</name>
<gene>
    <name evidence="1" type="ORF">BLNAU_20634</name>
</gene>
<organism evidence="1 2">
    <name type="scientific">Blattamonas nauphoetae</name>
    <dbReference type="NCBI Taxonomy" id="2049346"/>
    <lineage>
        <taxon>Eukaryota</taxon>
        <taxon>Metamonada</taxon>
        <taxon>Preaxostyla</taxon>
        <taxon>Oxymonadida</taxon>
        <taxon>Blattamonas</taxon>
    </lineage>
</organism>
<evidence type="ECO:0000313" key="1">
    <source>
        <dbReference type="EMBL" id="KAK2944430.1"/>
    </source>
</evidence>
<dbReference type="EMBL" id="JARBJD010000299">
    <property type="protein sequence ID" value="KAK2944430.1"/>
    <property type="molecule type" value="Genomic_DNA"/>
</dbReference>